<accession>A0A922FLI7</accession>
<comment type="caution">
    <text evidence="3">The sequence shown here is derived from an EMBL/GenBank/DDBJ whole genome shotgun (WGS) entry which is preliminary data.</text>
</comment>
<proteinExistence type="predicted"/>
<dbReference type="PANTHER" id="PTHR38932:SF2">
    <property type="entry name" value="DUF3741 DOMAIN-CONTAINING PROTEIN"/>
    <property type="match status" value="1"/>
</dbReference>
<evidence type="ECO:0000313" key="4">
    <source>
        <dbReference type="Proteomes" id="UP000811246"/>
    </source>
</evidence>
<dbReference type="Proteomes" id="UP000811246">
    <property type="component" value="Chromosome 3"/>
</dbReference>
<protein>
    <submittedName>
        <fullName evidence="3">Uncharacterized protein</fullName>
    </submittedName>
</protein>
<feature type="region of interest" description="Disordered" evidence="1">
    <location>
        <begin position="189"/>
        <end position="241"/>
    </location>
</feature>
<feature type="signal peptide" evidence="2">
    <location>
        <begin position="1"/>
        <end position="18"/>
    </location>
</feature>
<reference evidence="3" key="1">
    <citation type="submission" date="2021-01" db="EMBL/GenBank/DDBJ databases">
        <authorList>
            <person name="Lovell J.T."/>
            <person name="Bentley N."/>
            <person name="Bhattarai G."/>
            <person name="Jenkins J.W."/>
            <person name="Sreedasyam A."/>
            <person name="Alarcon Y."/>
            <person name="Bock C."/>
            <person name="Boston L."/>
            <person name="Carlson J."/>
            <person name="Cervantes K."/>
            <person name="Clermont K."/>
            <person name="Krom N."/>
            <person name="Kubenka K."/>
            <person name="Mamidi S."/>
            <person name="Mattison C."/>
            <person name="Monteros M."/>
            <person name="Pisani C."/>
            <person name="Plott C."/>
            <person name="Rajasekar S."/>
            <person name="Rhein H.S."/>
            <person name="Rohla C."/>
            <person name="Song M."/>
            <person name="Hilaire R.S."/>
            <person name="Shu S."/>
            <person name="Wells L."/>
            <person name="Wang X."/>
            <person name="Webber J."/>
            <person name="Heerema R.J."/>
            <person name="Klein P."/>
            <person name="Conner P."/>
            <person name="Grauke L."/>
            <person name="Grimwood J."/>
            <person name="Schmutz J."/>
            <person name="Randall J.J."/>
        </authorList>
    </citation>
    <scope>NUCLEOTIDE SEQUENCE</scope>
    <source>
        <tissue evidence="3">Leaf</tissue>
    </source>
</reference>
<dbReference type="AlphaFoldDB" id="A0A922FLI7"/>
<feature type="chain" id="PRO_5037105148" evidence="2">
    <location>
        <begin position="19"/>
        <end position="241"/>
    </location>
</feature>
<evidence type="ECO:0000256" key="2">
    <source>
        <dbReference type="SAM" id="SignalP"/>
    </source>
</evidence>
<feature type="compositionally biased region" description="Basic and acidic residues" evidence="1">
    <location>
        <begin position="202"/>
        <end position="211"/>
    </location>
</feature>
<keyword evidence="2" id="KW-0732">Signal</keyword>
<dbReference type="EMBL" id="CM031827">
    <property type="protein sequence ID" value="KAG6724469.1"/>
    <property type="molecule type" value="Genomic_DNA"/>
</dbReference>
<evidence type="ECO:0000313" key="3">
    <source>
        <dbReference type="EMBL" id="KAG6724469.1"/>
    </source>
</evidence>
<name>A0A922FLI7_CARIL</name>
<evidence type="ECO:0000256" key="1">
    <source>
        <dbReference type="SAM" id="MobiDB-lite"/>
    </source>
</evidence>
<dbReference type="PANTHER" id="PTHR38932">
    <property type="entry name" value="BNAC03G64660D PROTEIN"/>
    <property type="match status" value="1"/>
</dbReference>
<organism evidence="3 4">
    <name type="scientific">Carya illinoinensis</name>
    <name type="common">Pecan</name>
    <dbReference type="NCBI Taxonomy" id="32201"/>
    <lineage>
        <taxon>Eukaryota</taxon>
        <taxon>Viridiplantae</taxon>
        <taxon>Streptophyta</taxon>
        <taxon>Embryophyta</taxon>
        <taxon>Tracheophyta</taxon>
        <taxon>Spermatophyta</taxon>
        <taxon>Magnoliopsida</taxon>
        <taxon>eudicotyledons</taxon>
        <taxon>Gunneridae</taxon>
        <taxon>Pentapetalae</taxon>
        <taxon>rosids</taxon>
        <taxon>fabids</taxon>
        <taxon>Fagales</taxon>
        <taxon>Juglandaceae</taxon>
        <taxon>Carya</taxon>
    </lineage>
</organism>
<gene>
    <name evidence="3" type="ORF">I3842_03G260000</name>
</gene>
<dbReference type="OrthoDB" id="1867172at2759"/>
<sequence>MALFSFTWLLLPFESITSPQLYILPPSLFIGITFIDTEGGSIFHFPRKIKLKMNPIVKVRAQDDQFSPRNDTGLLLFLRTIDTLSMQAEDHQSHSPSPVDRITKVHVPNIRTQSSPMSQGTMKNNFKHVSTNSKSNVRANSVLRPRAVLSSPDNDGMIGSINKLMEDRSLDHSKKERMPLPAQIKTVHNQVKAAVPLKTRKGSKEVSDRKSGIKQRKSGPEPVTQKQKPRVGEGKSSLHAV</sequence>